<dbReference type="InterPro" id="IPR015424">
    <property type="entry name" value="PyrdxlP-dep_Trfase"/>
</dbReference>
<dbReference type="InterPro" id="IPR015421">
    <property type="entry name" value="PyrdxlP-dep_Trfase_major"/>
</dbReference>
<dbReference type="InterPro" id="IPR038494">
    <property type="entry name" value="IGPD_sf"/>
</dbReference>
<comment type="catalytic activity">
    <reaction evidence="12 14">
        <text>D-erythro-1-(imidazol-4-yl)glycerol 3-phosphate = 3-(imidazol-4-yl)-2-oxopropyl phosphate + H2O</text>
        <dbReference type="Rhea" id="RHEA:11040"/>
        <dbReference type="ChEBI" id="CHEBI:15377"/>
        <dbReference type="ChEBI" id="CHEBI:57766"/>
        <dbReference type="ChEBI" id="CHEBI:58278"/>
        <dbReference type="EC" id="4.2.1.19"/>
    </reaction>
</comment>
<feature type="modified residue" description="N6-(pyridoxal phosphate)lysine" evidence="13">
    <location>
        <position position="235"/>
    </location>
</feature>
<dbReference type="InterPro" id="IPR015422">
    <property type="entry name" value="PyrdxlP-dep_Trfase_small"/>
</dbReference>
<evidence type="ECO:0000313" key="18">
    <source>
        <dbReference type="Proteomes" id="UP001267710"/>
    </source>
</evidence>
<organism evidence="17 18">
    <name type="scientific">Paracidovorax wautersii</name>
    <dbReference type="NCBI Taxonomy" id="1177982"/>
    <lineage>
        <taxon>Bacteria</taxon>
        <taxon>Pseudomonadati</taxon>
        <taxon>Pseudomonadota</taxon>
        <taxon>Betaproteobacteria</taxon>
        <taxon>Burkholderiales</taxon>
        <taxon>Comamonadaceae</taxon>
        <taxon>Paracidovorax</taxon>
    </lineage>
</organism>
<keyword evidence="5 13" id="KW-0032">Aminotransferase</keyword>
<dbReference type="InterPro" id="IPR020568">
    <property type="entry name" value="Ribosomal_Su5_D2-typ_SF"/>
</dbReference>
<comment type="subcellular location">
    <subcellularLocation>
        <location evidence="12 14">Cytoplasm</location>
    </subcellularLocation>
</comment>
<dbReference type="NCBIfam" id="NF002106">
    <property type="entry name" value="PRK00951.1-1"/>
    <property type="match status" value="1"/>
</dbReference>
<evidence type="ECO:0000256" key="13">
    <source>
        <dbReference type="HAMAP-Rule" id="MF_01023"/>
    </source>
</evidence>
<keyword evidence="9 12" id="KW-0368">Histidine biosynthesis</keyword>
<dbReference type="InterPro" id="IPR004839">
    <property type="entry name" value="Aminotransferase_I/II_large"/>
</dbReference>
<comment type="similarity">
    <text evidence="13">Belongs to the class-II pyridoxal-phosphate-dependent aminotransferase family. Histidinol-phosphate aminotransferase subfamily.</text>
</comment>
<evidence type="ECO:0000259" key="16">
    <source>
        <dbReference type="Pfam" id="PF00155"/>
    </source>
</evidence>
<comment type="similarity">
    <text evidence="12 14">Belongs to the imidazoleglycerol-phosphate dehydratase family.</text>
</comment>
<dbReference type="PANTHER" id="PTHR23133:SF2">
    <property type="entry name" value="IMIDAZOLEGLYCEROL-PHOSPHATE DEHYDRATASE"/>
    <property type="match status" value="1"/>
</dbReference>
<evidence type="ECO:0000256" key="1">
    <source>
        <dbReference type="ARBA" id="ARBA00001933"/>
    </source>
</evidence>
<evidence type="ECO:0000256" key="3">
    <source>
        <dbReference type="ARBA" id="ARBA00005047"/>
    </source>
</evidence>
<comment type="subunit">
    <text evidence="4 13">Homodimer.</text>
</comment>
<gene>
    <name evidence="13" type="primary">hisC</name>
    <name evidence="12" type="synonym">hisB</name>
    <name evidence="17" type="ORF">QE399_000295</name>
</gene>
<dbReference type="CDD" id="cd07914">
    <property type="entry name" value="IGPD"/>
    <property type="match status" value="1"/>
</dbReference>
<evidence type="ECO:0000256" key="8">
    <source>
        <dbReference type="ARBA" id="ARBA00022898"/>
    </source>
</evidence>
<evidence type="ECO:0000256" key="2">
    <source>
        <dbReference type="ARBA" id="ARBA00005011"/>
    </source>
</evidence>
<evidence type="ECO:0000256" key="11">
    <source>
        <dbReference type="ARBA" id="ARBA00047481"/>
    </source>
</evidence>
<evidence type="ECO:0000256" key="6">
    <source>
        <dbReference type="ARBA" id="ARBA00022605"/>
    </source>
</evidence>
<name>A0ABU1I5W8_9BURK</name>
<keyword evidence="10 12" id="KW-0456">Lyase</keyword>
<dbReference type="Proteomes" id="UP001267710">
    <property type="component" value="Unassembled WGS sequence"/>
</dbReference>
<keyword evidence="7 13" id="KW-0808">Transferase</keyword>
<comment type="pathway">
    <text evidence="3 12 14">Amino-acid biosynthesis; L-histidine biosynthesis; L-histidine from 5-phospho-alpha-D-ribose 1-diphosphate: step 6/9.</text>
</comment>
<keyword evidence="18" id="KW-1185">Reference proteome</keyword>
<accession>A0ABU1I5W8</accession>
<evidence type="ECO:0000256" key="15">
    <source>
        <dbReference type="SAM" id="MobiDB-lite"/>
    </source>
</evidence>
<sequence length="588" mass="63193">MTAPATSAVANALQRIRPDVRAMHAYPVADATGYLKMDAMENPFNLPADLQQALGARLAALPINRYPGARQNDLKAALAAYAGAPEGHAVVLGNGSDEIITLLALACAQPQEGQRATMLAPMPGFVMYPLSAQLQGLDFVGVPLTADFELDEAAMLAAIAEHRPAITYIAYPNNPTATLWDEAVVQRIVDAVGAQGGIVVMDEAYQPFASRSWITRMRAEPARNGHVLLMRTLSKFGLAGVRLGYLIGPAALVNEIDKVRPPYNVSVLNCEAALFALEHADVFAAQADELRAERTALLAALRALPGIVQVWDSEANMVLVRVPDAAKTFQGMKDRKVLVKNVSTMHPLLAPMPAPDGGQRGRQRPDAFRAPGFPMTSSALVPSSSSEAPAAIADRTAEVARNTAETRITVRVNLDGTGTARLHSGIGFLDHMLDQIARHGLIDLDIDCEGDLHIDGHHTVEDIGITLGQAFARAVGDKKGIRRYGHAYVPLDEALSRVVIDFSGRPGLHMDVKFTAGSIGQLDTQLVYEFFQGFVNHAGVTLHIDNLKGFNAHHQCETIFKAFARALRFALERDPRSAGVIPSTKGSL</sequence>
<dbReference type="Gene3D" id="3.90.1150.10">
    <property type="entry name" value="Aspartate Aminotransferase, domain 1"/>
    <property type="match status" value="1"/>
</dbReference>
<dbReference type="Pfam" id="PF00475">
    <property type="entry name" value="IGPD"/>
    <property type="match status" value="1"/>
</dbReference>
<comment type="catalytic activity">
    <reaction evidence="11 13">
        <text>L-histidinol phosphate + 2-oxoglutarate = 3-(imidazol-4-yl)-2-oxopropyl phosphate + L-glutamate</text>
        <dbReference type="Rhea" id="RHEA:23744"/>
        <dbReference type="ChEBI" id="CHEBI:16810"/>
        <dbReference type="ChEBI" id="CHEBI:29985"/>
        <dbReference type="ChEBI" id="CHEBI:57766"/>
        <dbReference type="ChEBI" id="CHEBI:57980"/>
        <dbReference type="EC" id="2.6.1.9"/>
    </reaction>
</comment>
<dbReference type="GO" id="GO:0008483">
    <property type="term" value="F:transaminase activity"/>
    <property type="evidence" value="ECO:0007669"/>
    <property type="project" value="UniProtKB-KW"/>
</dbReference>
<dbReference type="NCBIfam" id="NF002109">
    <property type="entry name" value="PRK00951.1-5"/>
    <property type="match status" value="1"/>
</dbReference>
<feature type="domain" description="Aminotransferase class I/classII large" evidence="16">
    <location>
        <begin position="41"/>
        <end position="342"/>
    </location>
</feature>
<dbReference type="PANTHER" id="PTHR23133">
    <property type="entry name" value="IMIDAZOLEGLYCEROL-PHOSPHATE DEHYDRATASE HIS7"/>
    <property type="match status" value="1"/>
</dbReference>
<dbReference type="PROSITE" id="PS00955">
    <property type="entry name" value="IGP_DEHYDRATASE_2"/>
    <property type="match status" value="1"/>
</dbReference>
<comment type="pathway">
    <text evidence="2 13">Amino-acid biosynthesis; L-histidine biosynthesis; L-histidine from 5-phospho-alpha-D-ribose 1-diphosphate: step 7/9.</text>
</comment>
<comment type="cofactor">
    <cofactor evidence="1 13">
        <name>pyridoxal 5'-phosphate</name>
        <dbReference type="ChEBI" id="CHEBI:597326"/>
    </cofactor>
</comment>
<dbReference type="SUPFAM" id="SSF54211">
    <property type="entry name" value="Ribosomal protein S5 domain 2-like"/>
    <property type="match status" value="2"/>
</dbReference>
<evidence type="ECO:0000313" key="17">
    <source>
        <dbReference type="EMBL" id="MDR6212606.1"/>
    </source>
</evidence>
<evidence type="ECO:0000256" key="7">
    <source>
        <dbReference type="ARBA" id="ARBA00022679"/>
    </source>
</evidence>
<comment type="caution">
    <text evidence="17">The sequence shown here is derived from an EMBL/GenBank/DDBJ whole genome shotgun (WGS) entry which is preliminary data.</text>
</comment>
<dbReference type="SUPFAM" id="SSF53383">
    <property type="entry name" value="PLP-dependent transferases"/>
    <property type="match status" value="1"/>
</dbReference>
<dbReference type="PROSITE" id="PS00954">
    <property type="entry name" value="IGP_DEHYDRATASE_1"/>
    <property type="match status" value="1"/>
</dbReference>
<protein>
    <recommendedName>
        <fullName evidence="12 13">Multifunctional fusion protein</fullName>
    </recommendedName>
    <domain>
        <recommendedName>
            <fullName evidence="12">Imidazoleglycerol-phosphate dehydratase</fullName>
            <shortName evidence="12">IGPD</shortName>
            <ecNumber evidence="12">4.2.1.19</ecNumber>
        </recommendedName>
    </domain>
    <domain>
        <recommendedName>
            <fullName evidence="13">Histidinol-phosphate aminotransferase</fullName>
            <ecNumber evidence="13">2.6.1.9</ecNumber>
        </recommendedName>
        <alternativeName>
            <fullName evidence="13">Imidazole acetol-phosphate transaminase</fullName>
        </alternativeName>
    </domain>
</protein>
<dbReference type="EC" id="2.6.1.9" evidence="13"/>
<keyword evidence="12" id="KW-0963">Cytoplasm</keyword>
<feature type="compositionally biased region" description="Low complexity" evidence="15">
    <location>
        <begin position="377"/>
        <end position="387"/>
    </location>
</feature>
<dbReference type="InterPro" id="IPR020565">
    <property type="entry name" value="ImidazoleglycerP_deHydtase_CS"/>
</dbReference>
<evidence type="ECO:0000256" key="10">
    <source>
        <dbReference type="ARBA" id="ARBA00023239"/>
    </source>
</evidence>
<evidence type="ECO:0000256" key="4">
    <source>
        <dbReference type="ARBA" id="ARBA00011738"/>
    </source>
</evidence>
<reference evidence="17 18" key="1">
    <citation type="submission" date="2023-08" db="EMBL/GenBank/DDBJ databases">
        <title>Functional and genomic diversity of the sorghum phyllosphere microbiome.</title>
        <authorList>
            <person name="Shade A."/>
        </authorList>
    </citation>
    <scope>NUCLEOTIDE SEQUENCE [LARGE SCALE GENOMIC DNA]</scope>
    <source>
        <strain evidence="17 18">SORGH_AS_0335</strain>
    </source>
</reference>
<dbReference type="InterPro" id="IPR005861">
    <property type="entry name" value="HisP_aminotrans"/>
</dbReference>
<dbReference type="Gene3D" id="3.40.640.10">
    <property type="entry name" value="Type I PLP-dependent aspartate aminotransferase-like (Major domain)"/>
    <property type="match status" value="1"/>
</dbReference>
<dbReference type="EMBL" id="JAVIZX010000001">
    <property type="protein sequence ID" value="MDR6212606.1"/>
    <property type="molecule type" value="Genomic_DNA"/>
</dbReference>
<dbReference type="NCBIfam" id="NF002114">
    <property type="entry name" value="PRK00951.2-4"/>
    <property type="match status" value="1"/>
</dbReference>
<evidence type="ECO:0000256" key="12">
    <source>
        <dbReference type="HAMAP-Rule" id="MF_00076"/>
    </source>
</evidence>
<evidence type="ECO:0000256" key="9">
    <source>
        <dbReference type="ARBA" id="ARBA00023102"/>
    </source>
</evidence>
<dbReference type="EC" id="4.2.1.19" evidence="12"/>
<dbReference type="CDD" id="cd00609">
    <property type="entry name" value="AAT_like"/>
    <property type="match status" value="1"/>
</dbReference>
<dbReference type="HAMAP" id="MF_01023">
    <property type="entry name" value="HisC_aminotrans_2"/>
    <property type="match status" value="1"/>
</dbReference>
<dbReference type="NCBIfam" id="NF002111">
    <property type="entry name" value="PRK00951.2-1"/>
    <property type="match status" value="1"/>
</dbReference>
<evidence type="ECO:0000256" key="5">
    <source>
        <dbReference type="ARBA" id="ARBA00022576"/>
    </source>
</evidence>
<dbReference type="InterPro" id="IPR000807">
    <property type="entry name" value="ImidazoleglycerolP_deHydtase"/>
</dbReference>
<proteinExistence type="inferred from homology"/>
<evidence type="ECO:0000256" key="14">
    <source>
        <dbReference type="RuleBase" id="RU000599"/>
    </source>
</evidence>
<dbReference type="Pfam" id="PF00155">
    <property type="entry name" value="Aminotran_1_2"/>
    <property type="match status" value="1"/>
</dbReference>
<feature type="region of interest" description="Disordered" evidence="15">
    <location>
        <begin position="349"/>
        <end position="387"/>
    </location>
</feature>
<dbReference type="HAMAP" id="MF_00076">
    <property type="entry name" value="HisB"/>
    <property type="match status" value="1"/>
</dbReference>
<dbReference type="Gene3D" id="3.30.230.40">
    <property type="entry name" value="Imidazole glycerol phosphate dehydratase, domain 1"/>
    <property type="match status" value="2"/>
</dbReference>
<keyword evidence="8 13" id="KW-0663">Pyridoxal phosphate</keyword>
<keyword evidence="6 12" id="KW-0028">Amino-acid biosynthesis</keyword>